<dbReference type="EC" id="3.4.11.7" evidence="5"/>
<dbReference type="AlphaFoldDB" id="A0AAU9WB75"/>
<evidence type="ECO:0000256" key="9">
    <source>
        <dbReference type="ARBA" id="ARBA00022692"/>
    </source>
</evidence>
<dbReference type="InterPro" id="IPR034016">
    <property type="entry name" value="M1_APN-typ"/>
</dbReference>
<feature type="region of interest" description="Disordered" evidence="23">
    <location>
        <begin position="294"/>
        <end position="349"/>
    </location>
</feature>
<evidence type="ECO:0000256" key="12">
    <source>
        <dbReference type="ARBA" id="ARBA00022833"/>
    </source>
</evidence>
<dbReference type="Proteomes" id="UP001159428">
    <property type="component" value="Unassembled WGS sequence"/>
</dbReference>
<dbReference type="FunFam" id="1.25.50.20:FF:000001">
    <property type="entry name" value="Aminopeptidase"/>
    <property type="match status" value="1"/>
</dbReference>
<evidence type="ECO:0000256" key="20">
    <source>
        <dbReference type="PIRSR" id="PIRSR634016-1"/>
    </source>
</evidence>
<dbReference type="Pfam" id="PF11838">
    <property type="entry name" value="ERAP1_C"/>
    <property type="match status" value="1"/>
</dbReference>
<name>A0AAU9WB75_9CNID</name>
<dbReference type="PRINTS" id="PR00756">
    <property type="entry name" value="ALADIPTASE"/>
</dbReference>
<keyword evidence="18" id="KW-1015">Disulfide bond</keyword>
<evidence type="ECO:0000313" key="28">
    <source>
        <dbReference type="EMBL" id="CAH3104092.1"/>
    </source>
</evidence>
<comment type="cofactor">
    <cofactor evidence="21">
        <name>Zn(2+)</name>
        <dbReference type="ChEBI" id="CHEBI:29105"/>
    </cofactor>
    <text evidence="21">Binds 1 zinc ion per subunit.</text>
</comment>
<feature type="transmembrane region" description="Helical" evidence="24">
    <location>
        <begin position="262"/>
        <end position="283"/>
    </location>
</feature>
<evidence type="ECO:0000256" key="6">
    <source>
        <dbReference type="ARBA" id="ARBA00022438"/>
    </source>
</evidence>
<keyword evidence="29" id="KW-1185">Reference proteome</keyword>
<evidence type="ECO:0000256" key="23">
    <source>
        <dbReference type="SAM" id="MobiDB-lite"/>
    </source>
</evidence>
<evidence type="ECO:0000256" key="8">
    <source>
        <dbReference type="ARBA" id="ARBA00022670"/>
    </source>
</evidence>
<keyword evidence="8" id="KW-0645">Protease</keyword>
<organism evidence="28 29">
    <name type="scientific">Pocillopora meandrina</name>
    <dbReference type="NCBI Taxonomy" id="46732"/>
    <lineage>
        <taxon>Eukaryota</taxon>
        <taxon>Metazoa</taxon>
        <taxon>Cnidaria</taxon>
        <taxon>Anthozoa</taxon>
        <taxon>Hexacorallia</taxon>
        <taxon>Scleractinia</taxon>
        <taxon>Astrocoeniina</taxon>
        <taxon>Pocilloporidae</taxon>
        <taxon>Pocillopora</taxon>
    </lineage>
</organism>
<comment type="subunit">
    <text evidence="4">Homodimer; disulfide-linked.</text>
</comment>
<dbReference type="InterPro" id="IPR045357">
    <property type="entry name" value="Aminopeptidase_N-like_N"/>
</dbReference>
<dbReference type="GO" id="GO:0005886">
    <property type="term" value="C:plasma membrane"/>
    <property type="evidence" value="ECO:0007669"/>
    <property type="project" value="UniProtKB-SubCell"/>
</dbReference>
<evidence type="ECO:0000256" key="10">
    <source>
        <dbReference type="ARBA" id="ARBA00022723"/>
    </source>
</evidence>
<evidence type="ECO:0000256" key="18">
    <source>
        <dbReference type="ARBA" id="ARBA00023157"/>
    </source>
</evidence>
<evidence type="ECO:0000256" key="2">
    <source>
        <dbReference type="ARBA" id="ARBA00004401"/>
    </source>
</evidence>
<keyword evidence="7" id="KW-1003">Cell membrane</keyword>
<dbReference type="GO" id="GO:0006508">
    <property type="term" value="P:proteolysis"/>
    <property type="evidence" value="ECO:0007669"/>
    <property type="project" value="UniProtKB-KW"/>
</dbReference>
<evidence type="ECO:0000259" key="26">
    <source>
        <dbReference type="Pfam" id="PF11838"/>
    </source>
</evidence>
<dbReference type="EMBL" id="CALNXJ010000009">
    <property type="protein sequence ID" value="CAH3104092.1"/>
    <property type="molecule type" value="Genomic_DNA"/>
</dbReference>
<dbReference type="SUPFAM" id="SSF63737">
    <property type="entry name" value="Leukotriene A4 hydrolase N-terminal domain"/>
    <property type="match status" value="2"/>
</dbReference>
<gene>
    <name evidence="28" type="ORF">PMEA_00034533</name>
</gene>
<keyword evidence="19" id="KW-0325">Glycoprotein</keyword>
<evidence type="ECO:0000256" key="22">
    <source>
        <dbReference type="PIRSR" id="PIRSR634016-4"/>
    </source>
</evidence>
<evidence type="ECO:0000259" key="27">
    <source>
        <dbReference type="Pfam" id="PF17900"/>
    </source>
</evidence>
<comment type="subcellular location">
    <subcellularLocation>
        <location evidence="2">Cell membrane</location>
        <topology evidence="2">Single-pass type II membrane protein</topology>
    </subcellularLocation>
</comment>
<dbReference type="FunFam" id="2.60.40.1730:FF:000012">
    <property type="entry name" value="Aminopeptidase N"/>
    <property type="match status" value="1"/>
</dbReference>
<evidence type="ECO:0000259" key="25">
    <source>
        <dbReference type="Pfam" id="PF01433"/>
    </source>
</evidence>
<dbReference type="PANTHER" id="PTHR11533:SF276">
    <property type="entry name" value="GLUTAMYL AMINOPEPTIDASE"/>
    <property type="match status" value="1"/>
</dbReference>
<comment type="catalytic activity">
    <reaction evidence="1">
        <text>Release of N-terminal glutamate (and to a lesser extent aspartate) from a peptide.</text>
        <dbReference type="EC" id="3.4.11.7"/>
    </reaction>
</comment>
<dbReference type="InterPro" id="IPR042097">
    <property type="entry name" value="Aminopeptidase_N-like_N_sf"/>
</dbReference>
<evidence type="ECO:0000256" key="4">
    <source>
        <dbReference type="ARBA" id="ARBA00011748"/>
    </source>
</evidence>
<keyword evidence="10 21" id="KW-0479">Metal-binding</keyword>
<dbReference type="Pfam" id="PF01433">
    <property type="entry name" value="Peptidase_M1"/>
    <property type="match status" value="1"/>
</dbReference>
<evidence type="ECO:0000256" key="11">
    <source>
        <dbReference type="ARBA" id="ARBA00022801"/>
    </source>
</evidence>
<keyword evidence="15 24" id="KW-1133">Transmembrane helix</keyword>
<protein>
    <recommendedName>
        <fullName evidence="5">glutamyl aminopeptidase</fullName>
        <ecNumber evidence="5">3.4.11.7</ecNumber>
    </recommendedName>
</protein>
<dbReference type="Gene3D" id="1.25.50.20">
    <property type="match status" value="1"/>
</dbReference>
<reference evidence="28 29" key="1">
    <citation type="submission" date="2022-05" db="EMBL/GenBank/DDBJ databases">
        <authorList>
            <consortium name="Genoscope - CEA"/>
            <person name="William W."/>
        </authorList>
    </citation>
    <scope>NUCLEOTIDE SEQUENCE [LARGE SCALE GENOMIC DNA]</scope>
</reference>
<dbReference type="InterPro" id="IPR001930">
    <property type="entry name" value="Peptidase_M1"/>
</dbReference>
<feature type="site" description="Transition state stabilizer" evidence="22">
    <location>
        <position position="758"/>
    </location>
</feature>
<feature type="domain" description="Peptidase M1 membrane alanine aminopeptidase" evidence="25">
    <location>
        <begin position="600"/>
        <end position="817"/>
    </location>
</feature>
<keyword evidence="11" id="KW-0378">Hydrolase</keyword>
<dbReference type="Gene3D" id="2.60.40.1730">
    <property type="entry name" value="tricorn interacting facor f3 domain"/>
    <property type="match status" value="2"/>
</dbReference>
<dbReference type="GO" id="GO:0042277">
    <property type="term" value="F:peptide binding"/>
    <property type="evidence" value="ECO:0007669"/>
    <property type="project" value="TreeGrafter"/>
</dbReference>
<dbReference type="FunFam" id="1.10.390.10:FF:000001">
    <property type="entry name" value="Aminopeptidase"/>
    <property type="match status" value="1"/>
</dbReference>
<feature type="domain" description="Aminopeptidase N-like N-terminal" evidence="27">
    <location>
        <begin position="103"/>
        <end position="228"/>
    </location>
</feature>
<dbReference type="InterPro" id="IPR014782">
    <property type="entry name" value="Peptidase_M1_dom"/>
</dbReference>
<evidence type="ECO:0000256" key="17">
    <source>
        <dbReference type="ARBA" id="ARBA00023136"/>
    </source>
</evidence>
<dbReference type="GO" id="GO:0043171">
    <property type="term" value="P:peptide catabolic process"/>
    <property type="evidence" value="ECO:0007669"/>
    <property type="project" value="TreeGrafter"/>
</dbReference>
<dbReference type="FunFam" id="2.60.40.1910:FF:000003">
    <property type="entry name" value="Aminopeptidase"/>
    <property type="match status" value="1"/>
</dbReference>
<evidence type="ECO:0000256" key="19">
    <source>
        <dbReference type="ARBA" id="ARBA00023180"/>
    </source>
</evidence>
<comment type="similarity">
    <text evidence="3">Belongs to the peptidase M1 family.</text>
</comment>
<evidence type="ECO:0000256" key="21">
    <source>
        <dbReference type="PIRSR" id="PIRSR634016-3"/>
    </source>
</evidence>
<feature type="transmembrane region" description="Helical" evidence="24">
    <location>
        <begin position="29"/>
        <end position="50"/>
    </location>
</feature>
<feature type="active site" description="Proton acceptor" evidence="20">
    <location>
        <position position="673"/>
    </location>
</feature>
<feature type="domain" description="Aminopeptidase N-like N-terminal" evidence="27">
    <location>
        <begin position="367"/>
        <end position="563"/>
    </location>
</feature>
<keyword evidence="14" id="KW-0735">Signal-anchor</keyword>
<keyword evidence="16" id="KW-0482">Metalloprotease</keyword>
<sequence length="1238" mass="140731">MSYEGVPMKESGEEKRTSGDGFVISRTKAIVLVVIVILLIIFVGVMSGVLSARKARKDALAEMTTEKPVRATGQGPTSEVKPTEEPTGPEPWYQIRLPQNIRPIHYDLYLNPSLEKNTFDGKVSVLVEVTKESEYMSYMLIHINDMNVTSAKVHKRDPNAEPHAAAPGEEIPSETFEYPKNEYFVFELKKDLEAGGQYVLVMDYKSTFSSQLNGLYISTYTNEKGEQRTKSRMSDDEFQLKLEEDGEDEKKEQEFVITRSKAIGLVVFVIVLIIFFAVISGVFSARRARIEALDENQSSKGGKAPGKRPAPTEEPGVTAGTEVSTSTAAPTNASTNASGPISNATAVTPSQPVKPWKNIRLPQNIRPVHYSVYLDPYLELNTFKGNVSVLINVTEKSDVMSYILIHINDMNVTHAKVYKRDSNVTSNTTSLGEEIFSKTFEYSENDYFVFELEKDLEVGGHYVLLMSYKSTFSSQLNGLYISTYTNEKGEQRRLATTKFEPTDARKALPCFDEPAMKATFSTVIVHEKDYRALSNMPVVKQQQLANGRIESHFMKSVPMSTYLLAFIVCDFKFTNATTGQHKNITLRVWTTPAQVNQTKFALDVGNGIITYYEEYYNLGYPLPKQDMIAIPDFSSGAMENWGLITYRETALLFNEGVSSEANKQRVAVVVSHELAHQWFGNIVSPKWWNDLWLNEGFASFVEYLGVNHTHPDWEMMEQFLLSDLQRVFPLDALASSHPISVEVDHPKKIKQLFDRISYSKGASIIRMLEGFVGKEKFKEGLSYYLRKYAYKNAETQDLWNALGEKANMDVKTIMDTWTLQMGFPVVTITRIGSTDKAKATQKHFLLDPNTNVTVTSQFNYKWHVPLTYVFQDASQDPKTKWMNISSDSVEFTWPKNKWIKGNFKQVGYYRVHYDDDNWQALVQQLENDHTVFTTEDRSSLIDDAFNLARAGYLKYDIALGTLNYLGKETKYVPWKTALNSLGFLEHILSDRPANGNFQRLIRSKVKALADQLGWENKQDDNHIKRYLRSAILGAACSAGDSDCIENATQIFKEWKSGKRSEIDVDLRTLVYYYGISNTGEEEWNWLYEKFLNTTEASEKSKLMYALAASRETWILNTYLGYSLDSSKIRSQDAVSVISYVAYNPVGKYLAWTFVQNNWKALFDMFSTSTFRLTSLTNSVTQFSTEADLEQMKAFFDRSEAGTSENARKQAIERTQANIEWLKKYEEIITTWLKNNVGS</sequence>
<evidence type="ECO:0000256" key="24">
    <source>
        <dbReference type="SAM" id="Phobius"/>
    </source>
</evidence>
<evidence type="ECO:0000256" key="3">
    <source>
        <dbReference type="ARBA" id="ARBA00010136"/>
    </source>
</evidence>
<evidence type="ECO:0000256" key="14">
    <source>
        <dbReference type="ARBA" id="ARBA00022968"/>
    </source>
</evidence>
<feature type="region of interest" description="Disordered" evidence="23">
    <location>
        <begin position="61"/>
        <end position="91"/>
    </location>
</feature>
<dbReference type="SUPFAM" id="SSF55486">
    <property type="entry name" value="Metalloproteases ('zincins'), catalytic domain"/>
    <property type="match status" value="1"/>
</dbReference>
<dbReference type="GO" id="GO:0005615">
    <property type="term" value="C:extracellular space"/>
    <property type="evidence" value="ECO:0007669"/>
    <property type="project" value="TreeGrafter"/>
</dbReference>
<feature type="compositionally biased region" description="Low complexity" evidence="23">
    <location>
        <begin position="324"/>
        <end position="338"/>
    </location>
</feature>
<evidence type="ECO:0000256" key="5">
    <source>
        <dbReference type="ARBA" id="ARBA00012567"/>
    </source>
</evidence>
<dbReference type="GO" id="GO:0008270">
    <property type="term" value="F:zinc ion binding"/>
    <property type="evidence" value="ECO:0007669"/>
    <property type="project" value="InterPro"/>
</dbReference>
<feature type="domain" description="ERAP1-like C-terminal" evidence="26">
    <location>
        <begin position="898"/>
        <end position="1215"/>
    </location>
</feature>
<keyword evidence="12 21" id="KW-0862">Zinc</keyword>
<evidence type="ECO:0000256" key="1">
    <source>
        <dbReference type="ARBA" id="ARBA00001703"/>
    </source>
</evidence>
<accession>A0AAU9WB75</accession>
<dbReference type="Pfam" id="PF17900">
    <property type="entry name" value="Peptidase_M1_N"/>
    <property type="match status" value="2"/>
</dbReference>
<evidence type="ECO:0000256" key="13">
    <source>
        <dbReference type="ARBA" id="ARBA00022837"/>
    </source>
</evidence>
<dbReference type="InterPro" id="IPR050344">
    <property type="entry name" value="Peptidase_M1_aminopeptidases"/>
</dbReference>
<dbReference type="GO" id="GO:0004230">
    <property type="term" value="F:glutamyl aminopeptidase activity"/>
    <property type="evidence" value="ECO:0007669"/>
    <property type="project" value="UniProtKB-EC"/>
</dbReference>
<feature type="compositionally biased region" description="Polar residues" evidence="23">
    <location>
        <begin position="339"/>
        <end position="349"/>
    </location>
</feature>
<evidence type="ECO:0000256" key="7">
    <source>
        <dbReference type="ARBA" id="ARBA00022475"/>
    </source>
</evidence>
<feature type="binding site" evidence="21">
    <location>
        <position position="676"/>
    </location>
    <ligand>
        <name>Zn(2+)</name>
        <dbReference type="ChEBI" id="CHEBI:29105"/>
        <note>catalytic</note>
    </ligand>
</feature>
<keyword evidence="13" id="KW-0106">Calcium</keyword>
<feature type="binding site" evidence="21">
    <location>
        <position position="695"/>
    </location>
    <ligand>
        <name>Zn(2+)</name>
        <dbReference type="ChEBI" id="CHEBI:29105"/>
        <note>catalytic</note>
    </ligand>
</feature>
<evidence type="ECO:0000256" key="15">
    <source>
        <dbReference type="ARBA" id="ARBA00022989"/>
    </source>
</evidence>
<comment type="caution">
    <text evidence="28">The sequence shown here is derived from an EMBL/GenBank/DDBJ whole genome shotgun (WGS) entry which is preliminary data.</text>
</comment>
<feature type="binding site" evidence="21">
    <location>
        <position position="672"/>
    </location>
    <ligand>
        <name>Zn(2+)</name>
        <dbReference type="ChEBI" id="CHEBI:29105"/>
        <note>catalytic</note>
    </ligand>
</feature>
<dbReference type="Gene3D" id="2.60.40.1910">
    <property type="match status" value="1"/>
</dbReference>
<dbReference type="InterPro" id="IPR027268">
    <property type="entry name" value="Peptidase_M4/M1_CTD_sf"/>
</dbReference>
<dbReference type="CDD" id="cd09601">
    <property type="entry name" value="M1_APN-Q_like"/>
    <property type="match status" value="1"/>
</dbReference>
<keyword evidence="17 24" id="KW-0472">Membrane</keyword>
<dbReference type="Gene3D" id="1.10.390.10">
    <property type="entry name" value="Neutral Protease Domain 2"/>
    <property type="match status" value="1"/>
</dbReference>
<evidence type="ECO:0000256" key="16">
    <source>
        <dbReference type="ARBA" id="ARBA00023049"/>
    </source>
</evidence>
<dbReference type="PANTHER" id="PTHR11533">
    <property type="entry name" value="PROTEASE M1 ZINC METALLOPROTEASE"/>
    <property type="match status" value="1"/>
</dbReference>
<dbReference type="GO" id="GO:0070006">
    <property type="term" value="F:metalloaminopeptidase activity"/>
    <property type="evidence" value="ECO:0007669"/>
    <property type="project" value="TreeGrafter"/>
</dbReference>
<dbReference type="InterPro" id="IPR024571">
    <property type="entry name" value="ERAP1-like_C_dom"/>
</dbReference>
<keyword evidence="6" id="KW-0031">Aminopeptidase</keyword>
<dbReference type="GO" id="GO:0005737">
    <property type="term" value="C:cytoplasm"/>
    <property type="evidence" value="ECO:0007669"/>
    <property type="project" value="TreeGrafter"/>
</dbReference>
<keyword evidence="9 24" id="KW-0812">Transmembrane</keyword>
<evidence type="ECO:0000313" key="29">
    <source>
        <dbReference type="Proteomes" id="UP001159428"/>
    </source>
</evidence>
<proteinExistence type="inferred from homology"/>